<evidence type="ECO:0000256" key="1">
    <source>
        <dbReference type="SAM" id="SignalP"/>
    </source>
</evidence>
<dbReference type="Gene3D" id="2.130.10.10">
    <property type="entry name" value="YVTN repeat-like/Quinoprotein amine dehydrogenase"/>
    <property type="match status" value="2"/>
</dbReference>
<feature type="chain" id="PRO_5002802224" evidence="1">
    <location>
        <begin position="18"/>
        <end position="470"/>
    </location>
</feature>
<keyword evidence="4" id="KW-1185">Reference proteome</keyword>
<dbReference type="SMART" id="SM00564">
    <property type="entry name" value="PQQ"/>
    <property type="match status" value="4"/>
</dbReference>
<sequence length="470" mass="51157" precursor="true">MTRHACLLLALASTLHAASLWPQFRGPSGQSTAANETIPAEIDTARNLLWQTALPGGASSPVIVGRRAFLTGFADGKLITLGVNLTDGTVAWRHETTPEKLETYMEKLGSPAASTCATDGERVVSYFGSYGLSCFGLDGQLLWEARLPVAQSKDGFGTGTSPIIHDGLVYLLRDEVGPGNGLYAFDIKTGAQVWKRSREEFRVSFGTPVVWDGVLVALGDSRAKGYDLKTGEERWLLRGLAAYPCTTPTPGVDGNLYIATWSPGGSADEPMPTFDDLLKMMDKDGDGRISRAEMAGTPFKDFFDVNDKNHDGYWDRSEWEGNINWMKRGKNAVLAVKPGGHGDITESHVIWNNEKGAPYVASPLYYDGKLFLVKDGGFATLYDAASGKLLYEKQRIGVPGDYYVSPTYVNGRIYLATTKGTLVVLDAKTTDKPTVLSKLDLGEYLAASPAFVDGRIYIRTKEKLFAFGNK</sequence>
<dbReference type="PROSITE" id="PS00018">
    <property type="entry name" value="EF_HAND_1"/>
    <property type="match status" value="1"/>
</dbReference>
<dbReference type="InterPro" id="IPR018247">
    <property type="entry name" value="EF_Hand_1_Ca_BS"/>
</dbReference>
<feature type="domain" description="EF-hand" evidence="2">
    <location>
        <begin position="269"/>
        <end position="304"/>
    </location>
</feature>
<dbReference type="Gene3D" id="1.10.238.10">
    <property type="entry name" value="EF-hand"/>
    <property type="match status" value="1"/>
</dbReference>
<dbReference type="EMBL" id="ABVL01000004">
    <property type="protein sequence ID" value="EDY20524.1"/>
    <property type="molecule type" value="Genomic_DNA"/>
</dbReference>
<dbReference type="SUPFAM" id="SSF50998">
    <property type="entry name" value="Quinoprotein alcohol dehydrogenase-like"/>
    <property type="match status" value="2"/>
</dbReference>
<evidence type="ECO:0000313" key="4">
    <source>
        <dbReference type="Proteomes" id="UP000005824"/>
    </source>
</evidence>
<comment type="caution">
    <text evidence="3">The sequence shown here is derived from an EMBL/GenBank/DDBJ whole genome shotgun (WGS) entry which is preliminary data.</text>
</comment>
<dbReference type="InterPro" id="IPR018391">
    <property type="entry name" value="PQQ_b-propeller_rpt"/>
</dbReference>
<dbReference type="InParanoid" id="B4CYI3"/>
<dbReference type="PANTHER" id="PTHR34512:SF30">
    <property type="entry name" value="OUTER MEMBRANE PROTEIN ASSEMBLY FACTOR BAMB"/>
    <property type="match status" value="1"/>
</dbReference>
<gene>
    <name evidence="3" type="ORF">CfE428DRAFT_1721</name>
</gene>
<dbReference type="InterPro" id="IPR011047">
    <property type="entry name" value="Quinoprotein_ADH-like_sf"/>
</dbReference>
<dbReference type="RefSeq" id="WP_006979047.1">
    <property type="nucleotide sequence ID" value="NZ_ABVL01000004.1"/>
</dbReference>
<protein>
    <submittedName>
        <fullName evidence="3">Pyrrolo-quinoline quinone</fullName>
    </submittedName>
</protein>
<dbReference type="InterPro" id="IPR011992">
    <property type="entry name" value="EF-hand-dom_pair"/>
</dbReference>
<dbReference type="InterPro" id="IPR002372">
    <property type="entry name" value="PQQ_rpt_dom"/>
</dbReference>
<evidence type="ECO:0000259" key="2">
    <source>
        <dbReference type="PROSITE" id="PS50222"/>
    </source>
</evidence>
<dbReference type="InterPro" id="IPR002048">
    <property type="entry name" value="EF_hand_dom"/>
</dbReference>
<dbReference type="InterPro" id="IPR015943">
    <property type="entry name" value="WD40/YVTN_repeat-like_dom_sf"/>
</dbReference>
<name>B4CYI3_9BACT</name>
<evidence type="ECO:0000313" key="3">
    <source>
        <dbReference type="EMBL" id="EDY20524.1"/>
    </source>
</evidence>
<keyword evidence="1" id="KW-0732">Signal</keyword>
<dbReference type="STRING" id="497964.CfE428DRAFT_1721"/>
<dbReference type="AlphaFoldDB" id="B4CYI3"/>
<organism evidence="3 4">
    <name type="scientific">Chthoniobacter flavus Ellin428</name>
    <dbReference type="NCBI Taxonomy" id="497964"/>
    <lineage>
        <taxon>Bacteria</taxon>
        <taxon>Pseudomonadati</taxon>
        <taxon>Verrucomicrobiota</taxon>
        <taxon>Spartobacteria</taxon>
        <taxon>Chthoniobacterales</taxon>
        <taxon>Chthoniobacteraceae</taxon>
        <taxon>Chthoniobacter</taxon>
    </lineage>
</organism>
<dbReference type="PROSITE" id="PS50222">
    <property type="entry name" value="EF_HAND_2"/>
    <property type="match status" value="1"/>
</dbReference>
<feature type="signal peptide" evidence="1">
    <location>
        <begin position="1"/>
        <end position="17"/>
    </location>
</feature>
<dbReference type="Pfam" id="PF13360">
    <property type="entry name" value="PQQ_2"/>
    <property type="match status" value="2"/>
</dbReference>
<dbReference type="eggNOG" id="COG1520">
    <property type="taxonomic scope" value="Bacteria"/>
</dbReference>
<dbReference type="SUPFAM" id="SSF47473">
    <property type="entry name" value="EF-hand"/>
    <property type="match status" value="1"/>
</dbReference>
<dbReference type="Proteomes" id="UP000005824">
    <property type="component" value="Unassembled WGS sequence"/>
</dbReference>
<dbReference type="GO" id="GO:0005509">
    <property type="term" value="F:calcium ion binding"/>
    <property type="evidence" value="ECO:0007669"/>
    <property type="project" value="InterPro"/>
</dbReference>
<accession>B4CYI3</accession>
<dbReference type="PANTHER" id="PTHR34512">
    <property type="entry name" value="CELL SURFACE PROTEIN"/>
    <property type="match status" value="1"/>
</dbReference>
<proteinExistence type="predicted"/>
<reference evidence="3 4" key="1">
    <citation type="journal article" date="2011" name="J. Bacteriol.">
        <title>Genome sequence of Chthoniobacter flavus Ellin428, an aerobic heterotrophic soil bacterium.</title>
        <authorList>
            <person name="Kant R."/>
            <person name="van Passel M.W."/>
            <person name="Palva A."/>
            <person name="Lucas S."/>
            <person name="Lapidus A."/>
            <person name="Glavina Del Rio T."/>
            <person name="Dalin E."/>
            <person name="Tice H."/>
            <person name="Bruce D."/>
            <person name="Goodwin L."/>
            <person name="Pitluck S."/>
            <person name="Larimer F.W."/>
            <person name="Land M.L."/>
            <person name="Hauser L."/>
            <person name="Sangwan P."/>
            <person name="de Vos W.M."/>
            <person name="Janssen P.H."/>
            <person name="Smidt H."/>
        </authorList>
    </citation>
    <scope>NUCLEOTIDE SEQUENCE [LARGE SCALE GENOMIC DNA]</scope>
    <source>
        <strain evidence="3 4">Ellin428</strain>
    </source>
</reference>